<comment type="pathway">
    <text evidence="8">Lipid metabolism.</text>
</comment>
<comment type="pathway">
    <text evidence="7">Glycerolipid metabolism; triacylglycerol degradation.</text>
</comment>
<dbReference type="AlphaFoldDB" id="A0AAU9WN12"/>
<evidence type="ECO:0000256" key="38">
    <source>
        <dbReference type="ARBA" id="ARBA00049208"/>
    </source>
</evidence>
<comment type="catalytic activity">
    <reaction evidence="39">
        <text>1,3-di-(9Z-octadecenoyl)-glycerol + H2O = 1-(9Z-octadecenoyl)-glycerol + (9Z)-octadecenoate + H(+)</text>
        <dbReference type="Rhea" id="RHEA:39939"/>
        <dbReference type="ChEBI" id="CHEBI:15377"/>
        <dbReference type="ChEBI" id="CHEBI:15378"/>
        <dbReference type="ChEBI" id="CHEBI:30823"/>
        <dbReference type="ChEBI" id="CHEBI:75342"/>
        <dbReference type="ChEBI" id="CHEBI:75735"/>
    </reaction>
    <physiologicalReaction direction="left-to-right" evidence="39">
        <dbReference type="Rhea" id="RHEA:39940"/>
    </physiologicalReaction>
</comment>
<keyword evidence="20" id="KW-0443">Lipid metabolism</keyword>
<feature type="compositionally biased region" description="Basic and acidic residues" evidence="43">
    <location>
        <begin position="325"/>
        <end position="334"/>
    </location>
</feature>
<dbReference type="GO" id="GO:0005811">
    <property type="term" value="C:lipid droplet"/>
    <property type="evidence" value="ECO:0007669"/>
    <property type="project" value="UniProtKB-SubCell"/>
</dbReference>
<dbReference type="GO" id="GO:0047372">
    <property type="term" value="F:monoacylglycerol lipase activity"/>
    <property type="evidence" value="ECO:0007669"/>
    <property type="project" value="UniProtKB-EC"/>
</dbReference>
<dbReference type="EMBL" id="CALNXJ010000017">
    <property type="protein sequence ID" value="CAH3119688.1"/>
    <property type="molecule type" value="Genomic_DNA"/>
</dbReference>
<dbReference type="GO" id="GO:0005829">
    <property type="term" value="C:cytosol"/>
    <property type="evidence" value="ECO:0007669"/>
    <property type="project" value="UniProtKB-SubCell"/>
</dbReference>
<evidence type="ECO:0000256" key="2">
    <source>
        <dbReference type="ARBA" id="ARBA00001613"/>
    </source>
</evidence>
<feature type="compositionally biased region" description="Acidic residues" evidence="43">
    <location>
        <begin position="693"/>
        <end position="705"/>
    </location>
</feature>
<dbReference type="InterPro" id="IPR033140">
    <property type="entry name" value="Lipase_GDXG_put_SER_AS"/>
</dbReference>
<dbReference type="PROSITE" id="PS01174">
    <property type="entry name" value="LIPASE_GDXG_SER"/>
    <property type="match status" value="1"/>
</dbReference>
<feature type="domain" description="Alpha/beta hydrolase fold-3" evidence="45">
    <location>
        <begin position="348"/>
        <end position="504"/>
    </location>
</feature>
<dbReference type="InterPro" id="IPR010468">
    <property type="entry name" value="HSL_N"/>
</dbReference>
<comment type="catalytic activity">
    <reaction evidence="1">
        <text>a triacylglycerol + H2O = a diacylglycerol + a fatty acid + H(+)</text>
        <dbReference type="Rhea" id="RHEA:12044"/>
        <dbReference type="ChEBI" id="CHEBI:15377"/>
        <dbReference type="ChEBI" id="CHEBI:15378"/>
        <dbReference type="ChEBI" id="CHEBI:17855"/>
        <dbReference type="ChEBI" id="CHEBI:18035"/>
        <dbReference type="ChEBI" id="CHEBI:28868"/>
        <dbReference type="EC" id="3.1.1.79"/>
    </reaction>
</comment>
<comment type="catalytic activity">
    <reaction evidence="34">
        <text>1,2-di-(9Z-octadecenoyl)-glycerol + (9Z)-octadecenoate + H(+) = 1,2,3-tri-(9Z-octadecenoyl)-glycerol + H2O</text>
        <dbReference type="Rhea" id="RHEA:38379"/>
        <dbReference type="ChEBI" id="CHEBI:15377"/>
        <dbReference type="ChEBI" id="CHEBI:15378"/>
        <dbReference type="ChEBI" id="CHEBI:30823"/>
        <dbReference type="ChEBI" id="CHEBI:52323"/>
        <dbReference type="ChEBI" id="CHEBI:53753"/>
    </reaction>
    <physiologicalReaction direction="right-to-left" evidence="34">
        <dbReference type="Rhea" id="RHEA:38381"/>
    </physiologicalReaction>
</comment>
<dbReference type="Gene3D" id="3.40.50.1820">
    <property type="entry name" value="alpha/beta hydrolase"/>
    <property type="match status" value="2"/>
</dbReference>
<evidence type="ECO:0000256" key="12">
    <source>
        <dbReference type="ARBA" id="ARBA00015845"/>
    </source>
</evidence>
<keyword evidence="13" id="KW-1003">Cell membrane</keyword>
<evidence type="ECO:0000256" key="36">
    <source>
        <dbReference type="ARBA" id="ARBA00049053"/>
    </source>
</evidence>
<comment type="catalytic activity">
    <reaction evidence="32">
        <text>a diacylglycerol + H2O = a monoacylglycerol + a fatty acid + H(+)</text>
        <dbReference type="Rhea" id="RHEA:32731"/>
        <dbReference type="ChEBI" id="CHEBI:15377"/>
        <dbReference type="ChEBI" id="CHEBI:15378"/>
        <dbReference type="ChEBI" id="CHEBI:17408"/>
        <dbReference type="ChEBI" id="CHEBI:18035"/>
        <dbReference type="ChEBI" id="CHEBI:28868"/>
        <dbReference type="EC" id="3.1.1.79"/>
    </reaction>
</comment>
<keyword evidence="21" id="KW-0472">Membrane</keyword>
<feature type="region of interest" description="Disordered" evidence="43">
    <location>
        <begin position="693"/>
        <end position="718"/>
    </location>
</feature>
<comment type="catalytic activity">
    <reaction evidence="37">
        <text>2,3-di-(9Z)-octadecenoyl-sn-glycerol + H2O = 2-(9Z-octadecenoyl)-glycerol + (9Z)-octadecenoate + H(+)</text>
        <dbReference type="Rhea" id="RHEA:38383"/>
        <dbReference type="ChEBI" id="CHEBI:15377"/>
        <dbReference type="ChEBI" id="CHEBI:15378"/>
        <dbReference type="ChEBI" id="CHEBI:30823"/>
        <dbReference type="ChEBI" id="CHEBI:73990"/>
        <dbReference type="ChEBI" id="CHEBI:75824"/>
    </reaction>
    <physiologicalReaction direction="left-to-right" evidence="37">
        <dbReference type="Rhea" id="RHEA:38384"/>
    </physiologicalReaction>
</comment>
<evidence type="ECO:0000256" key="10">
    <source>
        <dbReference type="ARBA" id="ARBA00013088"/>
    </source>
</evidence>
<evidence type="ECO:0000256" key="33">
    <source>
        <dbReference type="ARBA" id="ARBA00048386"/>
    </source>
</evidence>
<dbReference type="GO" id="GO:0005901">
    <property type="term" value="C:caveola"/>
    <property type="evidence" value="ECO:0007669"/>
    <property type="project" value="UniProtKB-SubCell"/>
</dbReference>
<evidence type="ECO:0000256" key="11">
    <source>
        <dbReference type="ARBA" id="ARBA00013254"/>
    </source>
</evidence>
<keyword evidence="23" id="KW-0753">Steroid metabolism</keyword>
<keyword evidence="22" id="KW-1207">Sterol metabolism</keyword>
<comment type="catalytic activity">
    <reaction evidence="33">
        <text>1,2,3-tri-(9Z-octadecenoyl)-glycerol + H2O = di-(9Z)-octadecenoylglycerol + (9Z)-octadecenoate + H(+)</text>
        <dbReference type="Rhea" id="RHEA:38575"/>
        <dbReference type="ChEBI" id="CHEBI:15377"/>
        <dbReference type="ChEBI" id="CHEBI:15378"/>
        <dbReference type="ChEBI" id="CHEBI:30823"/>
        <dbReference type="ChEBI" id="CHEBI:53753"/>
        <dbReference type="ChEBI" id="CHEBI:75945"/>
    </reaction>
    <physiologicalReaction direction="left-to-right" evidence="33">
        <dbReference type="Rhea" id="RHEA:38576"/>
    </physiologicalReaction>
</comment>
<comment type="subcellular location">
    <subcellularLocation>
        <location evidence="3">Cell membrane</location>
    </subcellularLocation>
    <subcellularLocation>
        <location evidence="6">Cytoplasm</location>
        <location evidence="6">Cytosol</location>
    </subcellularLocation>
    <subcellularLocation>
        <location evidence="5">Lipid droplet</location>
    </subcellularLocation>
    <subcellularLocation>
        <location evidence="4">Membrane</location>
        <location evidence="4">Caveola</location>
    </subcellularLocation>
</comment>
<evidence type="ECO:0000256" key="15">
    <source>
        <dbReference type="ARBA" id="ARBA00022548"/>
    </source>
</evidence>
<feature type="compositionally biased region" description="Basic and acidic residues" evidence="43">
    <location>
        <begin position="595"/>
        <end position="610"/>
    </location>
</feature>
<comment type="catalytic activity">
    <reaction evidence="2">
        <text>Hydrolyzes glycerol monoesters of long-chain fatty acids.</text>
        <dbReference type="EC" id="3.1.1.23"/>
    </reaction>
</comment>
<comment type="catalytic activity">
    <reaction evidence="41">
        <text>1,2-di-(9Z-octadecenoyl)-sn-glycerol + H2O = (9Z-octadecenoyl)-glycerol + (9Z)-octadecenoate + H(+)</text>
        <dbReference type="Rhea" id="RHEA:39935"/>
        <dbReference type="ChEBI" id="CHEBI:15377"/>
        <dbReference type="ChEBI" id="CHEBI:15378"/>
        <dbReference type="ChEBI" id="CHEBI:30823"/>
        <dbReference type="ChEBI" id="CHEBI:52333"/>
        <dbReference type="ChEBI" id="CHEBI:75937"/>
    </reaction>
    <physiologicalReaction direction="left-to-right" evidence="41">
        <dbReference type="Rhea" id="RHEA:39936"/>
    </physiologicalReaction>
</comment>
<evidence type="ECO:0000256" key="42">
    <source>
        <dbReference type="PROSITE-ProRule" id="PRU10038"/>
    </source>
</evidence>
<evidence type="ECO:0000256" key="16">
    <source>
        <dbReference type="ARBA" id="ARBA00022553"/>
    </source>
</evidence>
<evidence type="ECO:0000256" key="27">
    <source>
        <dbReference type="ARBA" id="ARBA00046695"/>
    </source>
</evidence>
<evidence type="ECO:0000259" key="45">
    <source>
        <dbReference type="Pfam" id="PF07859"/>
    </source>
</evidence>
<dbReference type="EC" id="3.1.1.79" evidence="10"/>
<comment type="catalytic activity">
    <reaction evidence="29">
        <text>1,2-di-(9Z-octadecenoyl)-glycerol + H2O = 2-(9Z-octadecenoyl)-glycerol + (9Z)-octadecenoate + H(+)</text>
        <dbReference type="Rhea" id="RHEA:38659"/>
        <dbReference type="ChEBI" id="CHEBI:15377"/>
        <dbReference type="ChEBI" id="CHEBI:15378"/>
        <dbReference type="ChEBI" id="CHEBI:30823"/>
        <dbReference type="ChEBI" id="CHEBI:52323"/>
        <dbReference type="ChEBI" id="CHEBI:73990"/>
    </reaction>
    <physiologicalReaction direction="left-to-right" evidence="29">
        <dbReference type="Rhea" id="RHEA:38660"/>
    </physiologicalReaction>
</comment>
<evidence type="ECO:0000256" key="5">
    <source>
        <dbReference type="ARBA" id="ARBA00004502"/>
    </source>
</evidence>
<dbReference type="Pfam" id="PF07859">
    <property type="entry name" value="Abhydrolase_3"/>
    <property type="match status" value="2"/>
</dbReference>
<dbReference type="GO" id="GO:0004806">
    <property type="term" value="F:triacylglycerol lipase activity"/>
    <property type="evidence" value="ECO:0007669"/>
    <property type="project" value="TreeGrafter"/>
</dbReference>
<evidence type="ECO:0000256" key="21">
    <source>
        <dbReference type="ARBA" id="ARBA00023136"/>
    </source>
</evidence>
<evidence type="ECO:0000256" key="29">
    <source>
        <dbReference type="ARBA" id="ARBA00047458"/>
    </source>
</evidence>
<comment type="catalytic activity">
    <reaction evidence="24">
        <text>1-O-hexadecyl-2-acetyl-sn-glycerol + H2O = 1-O-hexadecyl-sn-glycerol + acetate + H(+)</text>
        <dbReference type="Rhea" id="RHEA:38563"/>
        <dbReference type="ChEBI" id="CHEBI:15377"/>
        <dbReference type="ChEBI" id="CHEBI:15378"/>
        <dbReference type="ChEBI" id="CHEBI:30089"/>
        <dbReference type="ChEBI" id="CHEBI:34115"/>
        <dbReference type="ChEBI" id="CHEBI:75936"/>
    </reaction>
    <physiologicalReaction direction="left-to-right" evidence="24">
        <dbReference type="Rhea" id="RHEA:38564"/>
    </physiologicalReaction>
</comment>
<evidence type="ECO:0000256" key="9">
    <source>
        <dbReference type="ARBA" id="ARBA00010515"/>
    </source>
</evidence>
<dbReference type="EC" id="3.1.1.23" evidence="11"/>
<evidence type="ECO:0000256" key="35">
    <source>
        <dbReference type="ARBA" id="ARBA00048674"/>
    </source>
</evidence>
<reference evidence="46 47" key="1">
    <citation type="submission" date="2022-05" db="EMBL/GenBank/DDBJ databases">
        <authorList>
            <consortium name="Genoscope - CEA"/>
            <person name="William W."/>
        </authorList>
    </citation>
    <scope>NUCLEOTIDE SEQUENCE [LARGE SCALE GENOMIC DNA]</scope>
</reference>
<keyword evidence="19" id="KW-0442">Lipid degradation</keyword>
<evidence type="ECO:0000256" key="31">
    <source>
        <dbReference type="ARBA" id="ARBA00047653"/>
    </source>
</evidence>
<dbReference type="PROSITE" id="PS01173">
    <property type="entry name" value="LIPASE_GDXG_HIS"/>
    <property type="match status" value="1"/>
</dbReference>
<evidence type="ECO:0000256" key="37">
    <source>
        <dbReference type="ARBA" id="ARBA00049143"/>
    </source>
</evidence>
<evidence type="ECO:0000256" key="40">
    <source>
        <dbReference type="ARBA" id="ARBA00049461"/>
    </source>
</evidence>
<feature type="domain" description="Alpha/beta hydrolase fold-3" evidence="45">
    <location>
        <begin position="674"/>
        <end position="787"/>
    </location>
</feature>
<keyword evidence="17" id="KW-0551">Lipid droplet</keyword>
<dbReference type="InterPro" id="IPR029058">
    <property type="entry name" value="AB_hydrolase_fold"/>
</dbReference>
<evidence type="ECO:0000256" key="6">
    <source>
        <dbReference type="ARBA" id="ARBA00004514"/>
    </source>
</evidence>
<comment type="similarity">
    <text evidence="9">Belongs to the 'GDXG' lipolytic enzyme family.</text>
</comment>
<evidence type="ECO:0000256" key="4">
    <source>
        <dbReference type="ARBA" id="ARBA00004345"/>
    </source>
</evidence>
<feature type="region of interest" description="Disordered" evidence="43">
    <location>
        <begin position="325"/>
        <end position="345"/>
    </location>
</feature>
<keyword evidence="14" id="KW-0963">Cytoplasm</keyword>
<comment type="subunit">
    <text evidence="27">Monomer and homodimer. Interacts with CAVIN1 in the adipocyte cytoplasm. Interacts with PLIN5.</text>
</comment>
<evidence type="ECO:0000256" key="19">
    <source>
        <dbReference type="ARBA" id="ARBA00022963"/>
    </source>
</evidence>
<evidence type="ECO:0000256" key="18">
    <source>
        <dbReference type="ARBA" id="ARBA00022801"/>
    </source>
</evidence>
<evidence type="ECO:0000256" key="30">
    <source>
        <dbReference type="ARBA" id="ARBA00047476"/>
    </source>
</evidence>
<evidence type="ECO:0000256" key="24">
    <source>
        <dbReference type="ARBA" id="ARBA00023406"/>
    </source>
</evidence>
<evidence type="ECO:0000256" key="22">
    <source>
        <dbReference type="ARBA" id="ARBA00023166"/>
    </source>
</evidence>
<evidence type="ECO:0000256" key="28">
    <source>
        <dbReference type="ARBA" id="ARBA00047438"/>
    </source>
</evidence>
<dbReference type="GO" id="GO:0004771">
    <property type="term" value="F:sterol ester esterase activity"/>
    <property type="evidence" value="ECO:0007669"/>
    <property type="project" value="TreeGrafter"/>
</dbReference>
<evidence type="ECO:0000256" key="32">
    <source>
        <dbReference type="ARBA" id="ARBA00047674"/>
    </source>
</evidence>
<evidence type="ECO:0000256" key="43">
    <source>
        <dbReference type="SAM" id="MobiDB-lite"/>
    </source>
</evidence>
<organism evidence="46 47">
    <name type="scientific">Pocillopora meandrina</name>
    <dbReference type="NCBI Taxonomy" id="46732"/>
    <lineage>
        <taxon>Eukaryota</taxon>
        <taxon>Metazoa</taxon>
        <taxon>Cnidaria</taxon>
        <taxon>Anthozoa</taxon>
        <taxon>Hexacorallia</taxon>
        <taxon>Scleractinia</taxon>
        <taxon>Astrocoeniina</taxon>
        <taxon>Pocilloporidae</taxon>
        <taxon>Pocillopora</taxon>
    </lineage>
</organism>
<evidence type="ECO:0000259" key="44">
    <source>
        <dbReference type="Pfam" id="PF06350"/>
    </source>
</evidence>
<evidence type="ECO:0000256" key="39">
    <source>
        <dbReference type="ARBA" id="ARBA00049372"/>
    </source>
</evidence>
<proteinExistence type="inferred from homology"/>
<feature type="compositionally biased region" description="Polar residues" evidence="43">
    <location>
        <begin position="559"/>
        <end position="572"/>
    </location>
</feature>
<evidence type="ECO:0000313" key="47">
    <source>
        <dbReference type="Proteomes" id="UP001159428"/>
    </source>
</evidence>
<feature type="active site" evidence="42">
    <location>
        <position position="426"/>
    </location>
</feature>
<evidence type="ECO:0000256" key="20">
    <source>
        <dbReference type="ARBA" id="ARBA00023098"/>
    </source>
</evidence>
<evidence type="ECO:0000256" key="14">
    <source>
        <dbReference type="ARBA" id="ARBA00022490"/>
    </source>
</evidence>
<feature type="domain" description="Hormone-sensitive lipase N-terminal" evidence="44">
    <location>
        <begin position="23"/>
        <end position="326"/>
    </location>
</feature>
<comment type="catalytic activity">
    <reaction evidence="35">
        <text>1,2-di-(9Z-octadecenoyl)-glycerol + H2O = (9Z-octadecenoyl)-glycerol + (9Z)-octadecenoate + H(+)</text>
        <dbReference type="Rhea" id="RHEA:38455"/>
        <dbReference type="ChEBI" id="CHEBI:15377"/>
        <dbReference type="ChEBI" id="CHEBI:15378"/>
        <dbReference type="ChEBI" id="CHEBI:30823"/>
        <dbReference type="ChEBI" id="CHEBI:52323"/>
        <dbReference type="ChEBI" id="CHEBI:75937"/>
    </reaction>
    <physiologicalReaction direction="left-to-right" evidence="35">
        <dbReference type="Rhea" id="RHEA:38456"/>
    </physiologicalReaction>
</comment>
<dbReference type="SUPFAM" id="SSF53474">
    <property type="entry name" value="alpha/beta-Hydrolases"/>
    <property type="match status" value="1"/>
</dbReference>
<evidence type="ECO:0000256" key="13">
    <source>
        <dbReference type="ARBA" id="ARBA00022475"/>
    </source>
</evidence>
<evidence type="ECO:0000256" key="34">
    <source>
        <dbReference type="ARBA" id="ARBA00048657"/>
    </source>
</evidence>
<keyword evidence="15" id="KW-0153">Cholesterol metabolism</keyword>
<name>A0AAU9WN12_9CNID</name>
<comment type="catalytic activity">
    <reaction evidence="28">
        <text>1-(9Z-octadecenoyl)-glycerol + H2O = glycerol + (9Z)-octadecenoate + H(+)</text>
        <dbReference type="Rhea" id="RHEA:38487"/>
        <dbReference type="ChEBI" id="CHEBI:15377"/>
        <dbReference type="ChEBI" id="CHEBI:15378"/>
        <dbReference type="ChEBI" id="CHEBI:17754"/>
        <dbReference type="ChEBI" id="CHEBI:30823"/>
        <dbReference type="ChEBI" id="CHEBI:75342"/>
    </reaction>
    <physiologicalReaction direction="left-to-right" evidence="28">
        <dbReference type="Rhea" id="RHEA:38488"/>
    </physiologicalReaction>
</comment>
<dbReference type="GO" id="GO:0019433">
    <property type="term" value="P:triglyceride catabolic process"/>
    <property type="evidence" value="ECO:0007669"/>
    <property type="project" value="TreeGrafter"/>
</dbReference>
<comment type="catalytic activity">
    <reaction evidence="36">
        <text>all-trans-retinyl hexadecanoate + H2O = all-trans-retinol + hexadecanoate + H(+)</text>
        <dbReference type="Rhea" id="RHEA:13933"/>
        <dbReference type="ChEBI" id="CHEBI:7896"/>
        <dbReference type="ChEBI" id="CHEBI:15377"/>
        <dbReference type="ChEBI" id="CHEBI:15378"/>
        <dbReference type="ChEBI" id="CHEBI:17336"/>
        <dbReference type="ChEBI" id="CHEBI:17616"/>
    </reaction>
    <physiologicalReaction direction="left-to-right" evidence="36">
        <dbReference type="Rhea" id="RHEA:13934"/>
    </physiologicalReaction>
</comment>
<dbReference type="PANTHER" id="PTHR23025">
    <property type="entry name" value="TRIACYLGLYCEROL LIPASE"/>
    <property type="match status" value="1"/>
</dbReference>
<keyword evidence="16" id="KW-0597">Phosphoprotein</keyword>
<protein>
    <recommendedName>
        <fullName evidence="12">Hormone-sensitive lipase</fullName>
        <ecNumber evidence="11">3.1.1.23</ecNumber>
        <ecNumber evidence="10">3.1.1.79</ecNumber>
    </recommendedName>
    <alternativeName>
        <fullName evidence="26">Monoacylglycerol lipase LIPE</fullName>
    </alternativeName>
    <alternativeName>
        <fullName evidence="25">Retinyl ester hydrolase</fullName>
    </alternativeName>
</protein>
<dbReference type="Pfam" id="PF06350">
    <property type="entry name" value="HSL_N"/>
    <property type="match status" value="1"/>
</dbReference>
<dbReference type="Proteomes" id="UP001159428">
    <property type="component" value="Unassembled WGS sequence"/>
</dbReference>
<evidence type="ECO:0000256" key="8">
    <source>
        <dbReference type="ARBA" id="ARBA00005189"/>
    </source>
</evidence>
<comment type="catalytic activity">
    <reaction evidence="31">
        <text>cholesteryl (9Z-octadecenoate) + H2O = cholesterol + (9Z)-octadecenoate + H(+)</text>
        <dbReference type="Rhea" id="RHEA:33875"/>
        <dbReference type="ChEBI" id="CHEBI:15377"/>
        <dbReference type="ChEBI" id="CHEBI:15378"/>
        <dbReference type="ChEBI" id="CHEBI:16113"/>
        <dbReference type="ChEBI" id="CHEBI:30823"/>
        <dbReference type="ChEBI" id="CHEBI:46898"/>
    </reaction>
    <physiologicalReaction direction="left-to-right" evidence="31">
        <dbReference type="Rhea" id="RHEA:33876"/>
    </physiologicalReaction>
</comment>
<evidence type="ECO:0000256" key="23">
    <source>
        <dbReference type="ARBA" id="ARBA00023221"/>
    </source>
</evidence>
<accession>A0AAU9WN12</accession>
<evidence type="ECO:0000256" key="26">
    <source>
        <dbReference type="ARBA" id="ARBA00031112"/>
    </source>
</evidence>
<comment type="catalytic activity">
    <reaction evidence="38">
        <text>a monoacylglycerol + H2O = glycerol + a fatty acid + H(+)</text>
        <dbReference type="Rhea" id="RHEA:15245"/>
        <dbReference type="ChEBI" id="CHEBI:15377"/>
        <dbReference type="ChEBI" id="CHEBI:15378"/>
        <dbReference type="ChEBI" id="CHEBI:17408"/>
        <dbReference type="ChEBI" id="CHEBI:17754"/>
        <dbReference type="ChEBI" id="CHEBI:28868"/>
        <dbReference type="EC" id="3.1.1.79"/>
    </reaction>
</comment>
<evidence type="ECO:0000256" key="7">
    <source>
        <dbReference type="ARBA" id="ARBA00004879"/>
    </source>
</evidence>
<keyword evidence="47" id="KW-1185">Reference proteome</keyword>
<evidence type="ECO:0000256" key="17">
    <source>
        <dbReference type="ARBA" id="ARBA00022677"/>
    </source>
</evidence>
<keyword evidence="18" id="KW-0378">Hydrolase</keyword>
<comment type="catalytic activity">
    <reaction evidence="30">
        <text>2-(5Z,8Z,11Z,14Z-eicosatetraenoyl)-glycerol + H2O = glycerol + (5Z,8Z,11Z,14Z)-eicosatetraenoate + H(+)</text>
        <dbReference type="Rhea" id="RHEA:26132"/>
        <dbReference type="ChEBI" id="CHEBI:15377"/>
        <dbReference type="ChEBI" id="CHEBI:15378"/>
        <dbReference type="ChEBI" id="CHEBI:17754"/>
        <dbReference type="ChEBI" id="CHEBI:32395"/>
        <dbReference type="ChEBI" id="CHEBI:52392"/>
    </reaction>
    <physiologicalReaction direction="left-to-right" evidence="30">
        <dbReference type="Rhea" id="RHEA:26133"/>
    </physiologicalReaction>
</comment>
<dbReference type="InterPro" id="IPR013094">
    <property type="entry name" value="AB_hydrolase_3"/>
</dbReference>
<sequence>MADTNEALEKIDSGDYDFLPLLFRHLKRILGDNTDYFEQYTSKEVYKKLYNGFKLMLSTIDSLEEGATLLAKTAPLFDYSNDIKGNGYRSLLRLVEHCLHSVTELSAYCQTHRDRFYFRSHHYSLEVEAFANVFQRTSELLHFAKIVVEDSVPDNLFPENFDSKVMLEVEKLDRECFYGRTLGFQFSSGMRHFLQVVCVAMASFAEGYHRHKQSSMACATVSFLNSGKYTVNPEMRAKMIVDVTQKTNMEFCKAFWSLTEGYGLQHVPLLVCSAMKVNRVFFIPPEPFELQMLTGESVSIAPPCSWSGLAPVQVRLLSYEWREGQSKDGSDNVSHHGRPPKPKSDGLILHVHGGGFVAQSSKSHEMYLRTWACELGVPILSIDYSLAPEAPFPRALEECFFVYAWCLNNFHQLGTTGKCICLAGDSAGGNLCVSLSMRASEVGIRAPDSILAAYAPFNVQWVPSPSRLLSLMDPLLPTGLLGACLAAYSGMGKSPFDDCTTNSIKSLTGETSQPVSVVKRRKTNSLLRLLRVGSKESKFAKSGSHSEALSPSGPESFHSCLSSPQFEETETVNNMASPSTETAVGYHCTSVVHSSGEHSEEGVSDQEKGSEISSPSSGHSHSRRHSQDTIPSRPTSPQRSKHGGGDEMEHIGVHYHRDIEECHLVNVVESPESPSGELLLFPLEMPQEELYEDVGTSPDEDEEVGHDDKSHSRTQSMSQVHIPIAKNPYMSPLLAPDEMLKSLPPIDLVACTLDPILDDSVEFARRLRSLGKDVELYILEDLPHGFLSFHLASQEAREGNDLCIVCLKRTLSGKRNVGNVEKAPVY</sequence>
<evidence type="ECO:0000256" key="1">
    <source>
        <dbReference type="ARBA" id="ARBA00000803"/>
    </source>
</evidence>
<feature type="region of interest" description="Disordered" evidence="43">
    <location>
        <begin position="538"/>
        <end position="572"/>
    </location>
</feature>
<comment type="caution">
    <text evidence="46">The sequence shown here is derived from an EMBL/GenBank/DDBJ whole genome shotgun (WGS) entry which is preliminary data.</text>
</comment>
<evidence type="ECO:0000256" key="41">
    <source>
        <dbReference type="ARBA" id="ARBA00049519"/>
    </source>
</evidence>
<comment type="catalytic activity">
    <reaction evidence="40">
        <text>2-(9Z-octadecenoyl)-glycerol + H2O = glycerol + (9Z)-octadecenoate + H(+)</text>
        <dbReference type="Rhea" id="RHEA:38491"/>
        <dbReference type="ChEBI" id="CHEBI:15377"/>
        <dbReference type="ChEBI" id="CHEBI:15378"/>
        <dbReference type="ChEBI" id="CHEBI:17754"/>
        <dbReference type="ChEBI" id="CHEBI:30823"/>
        <dbReference type="ChEBI" id="CHEBI:73990"/>
    </reaction>
    <physiologicalReaction direction="left-to-right" evidence="40">
        <dbReference type="Rhea" id="RHEA:38492"/>
    </physiologicalReaction>
</comment>
<gene>
    <name evidence="46" type="ORF">PMEA_00008406</name>
</gene>
<evidence type="ECO:0000256" key="25">
    <source>
        <dbReference type="ARBA" id="ARBA00030031"/>
    </source>
</evidence>
<dbReference type="GO" id="GO:0008203">
    <property type="term" value="P:cholesterol metabolic process"/>
    <property type="evidence" value="ECO:0007669"/>
    <property type="project" value="UniProtKB-KW"/>
</dbReference>
<feature type="region of interest" description="Disordered" evidence="43">
    <location>
        <begin position="592"/>
        <end position="648"/>
    </location>
</feature>
<dbReference type="PANTHER" id="PTHR23025:SF3">
    <property type="entry name" value="HORMONE-SENSITIVE LIPASE"/>
    <property type="match status" value="1"/>
</dbReference>
<feature type="compositionally biased region" description="Polar residues" evidence="43">
    <location>
        <begin position="628"/>
        <end position="638"/>
    </location>
</feature>
<dbReference type="InterPro" id="IPR002168">
    <property type="entry name" value="Lipase_GDXG_HIS_AS"/>
</dbReference>
<evidence type="ECO:0000256" key="3">
    <source>
        <dbReference type="ARBA" id="ARBA00004236"/>
    </source>
</evidence>
<evidence type="ECO:0000313" key="46">
    <source>
        <dbReference type="EMBL" id="CAH3119688.1"/>
    </source>
</evidence>